<dbReference type="EMBL" id="CP157974">
    <property type="protein sequence ID" value="XBT81143.1"/>
    <property type="molecule type" value="Genomic_DNA"/>
</dbReference>
<keyword evidence="3 8" id="KW-0349">Heme</keyword>
<dbReference type="PRINTS" id="PR00385">
    <property type="entry name" value="P450"/>
</dbReference>
<evidence type="ECO:0000256" key="5">
    <source>
        <dbReference type="ARBA" id="ARBA00023002"/>
    </source>
</evidence>
<dbReference type="GO" id="GO:0016705">
    <property type="term" value="F:oxidoreductase activity, acting on paired donors, with incorporation or reduction of molecular oxygen"/>
    <property type="evidence" value="ECO:0007669"/>
    <property type="project" value="InterPro"/>
</dbReference>
<dbReference type="PANTHER" id="PTHR24286">
    <property type="entry name" value="CYTOCHROME P450 26"/>
    <property type="match status" value="1"/>
</dbReference>
<dbReference type="InterPro" id="IPR001128">
    <property type="entry name" value="Cyt_P450"/>
</dbReference>
<comment type="similarity">
    <text evidence="2">Belongs to the cytochrome P450 family.</text>
</comment>
<dbReference type="InterPro" id="IPR036396">
    <property type="entry name" value="Cyt_P450_sf"/>
</dbReference>
<comment type="cofactor">
    <cofactor evidence="1 8">
        <name>heme</name>
        <dbReference type="ChEBI" id="CHEBI:30413"/>
    </cofactor>
</comment>
<dbReference type="GO" id="GO:0005506">
    <property type="term" value="F:iron ion binding"/>
    <property type="evidence" value="ECO:0007669"/>
    <property type="project" value="InterPro"/>
</dbReference>
<dbReference type="GO" id="GO:0020037">
    <property type="term" value="F:heme binding"/>
    <property type="evidence" value="ECO:0007669"/>
    <property type="project" value="InterPro"/>
</dbReference>
<dbReference type="PRINTS" id="PR00465">
    <property type="entry name" value="EP450IV"/>
</dbReference>
<dbReference type="Gene3D" id="1.10.630.10">
    <property type="entry name" value="Cytochrome P450"/>
    <property type="match status" value="1"/>
</dbReference>
<evidence type="ECO:0000256" key="1">
    <source>
        <dbReference type="ARBA" id="ARBA00001971"/>
    </source>
</evidence>
<sequence length="437" mass="48573">MAATSPPTLQGLPLFGNAFAFMRDPVALARAGYAEHGPVFALRMGPRRSVVVAGVAESRHAIALPETILAVQPVYQWLKPMFGAVMQAADHPDYLRQRAALLPAFHSRNHADYLAAIIGETSDWMDRLGPRGEFDARADLERLSMDIAVRLFLGSGFRARHGDRFRSLFLDIAAGMEFFLPANLPTPRLRRRDRARREMFELMGPHLRAVREDPDTGRYGFLPHLISGGAAFDDETVIGLILILVYAAYETTAAQLAWSLILLLQHPKELAAMEEEIADLPRHAGDWTVTDLHRQRRLFEALLESQRLRPVTTLLTRQTVTAYEVGGFTVRAGWQTLFCPPVTHRVPEVFPDPDRFDPDRFSKDRDTDGRAAAGLLNLGGGLHACLGARFADLEMKAVLAMLTRSYDMELGIAEPRQAPGLGVARPASCPVRYTARF</sequence>
<keyword evidence="7" id="KW-0503">Monooxygenase</keyword>
<dbReference type="Pfam" id="PF00067">
    <property type="entry name" value="p450"/>
    <property type="match status" value="1"/>
</dbReference>
<dbReference type="RefSeq" id="WP_349877561.1">
    <property type="nucleotide sequence ID" value="NZ_CP157974.1"/>
</dbReference>
<dbReference type="GO" id="GO:0004497">
    <property type="term" value="F:monooxygenase activity"/>
    <property type="evidence" value="ECO:0007669"/>
    <property type="project" value="UniProtKB-KW"/>
</dbReference>
<gene>
    <name evidence="9" type="ORF">ABIH81_26375</name>
</gene>
<organism evidence="9">
    <name type="scientific">Micromonospora sp. HUAS YX12</name>
    <dbReference type="NCBI Taxonomy" id="3156396"/>
    <lineage>
        <taxon>Bacteria</taxon>
        <taxon>Bacillati</taxon>
        <taxon>Actinomycetota</taxon>
        <taxon>Actinomycetes</taxon>
        <taxon>Micromonosporales</taxon>
        <taxon>Micromonosporaceae</taxon>
        <taxon>Micromonospora</taxon>
    </lineage>
</organism>
<dbReference type="SUPFAM" id="SSF48264">
    <property type="entry name" value="Cytochrome P450"/>
    <property type="match status" value="1"/>
</dbReference>
<dbReference type="PANTHER" id="PTHR24286:SF24">
    <property type="entry name" value="LANOSTEROL 14-ALPHA DEMETHYLASE"/>
    <property type="match status" value="1"/>
</dbReference>
<evidence type="ECO:0000256" key="2">
    <source>
        <dbReference type="ARBA" id="ARBA00010617"/>
    </source>
</evidence>
<dbReference type="GO" id="GO:0016125">
    <property type="term" value="P:sterol metabolic process"/>
    <property type="evidence" value="ECO:0007669"/>
    <property type="project" value="TreeGrafter"/>
</dbReference>
<keyword evidence="5" id="KW-0560">Oxidoreductase</keyword>
<proteinExistence type="inferred from homology"/>
<protein>
    <submittedName>
        <fullName evidence="9">Cytochrome P450</fullName>
    </submittedName>
</protein>
<keyword evidence="4 8" id="KW-0479">Metal-binding</keyword>
<name>A0AAU7QYE7_9ACTN</name>
<dbReference type="AlphaFoldDB" id="A0AAU7QYE7"/>
<evidence type="ECO:0000256" key="4">
    <source>
        <dbReference type="ARBA" id="ARBA00022723"/>
    </source>
</evidence>
<evidence type="ECO:0000256" key="6">
    <source>
        <dbReference type="ARBA" id="ARBA00023004"/>
    </source>
</evidence>
<evidence type="ECO:0000256" key="7">
    <source>
        <dbReference type="ARBA" id="ARBA00023033"/>
    </source>
</evidence>
<accession>A0AAU7QYE7</accession>
<evidence type="ECO:0000313" key="9">
    <source>
        <dbReference type="EMBL" id="XBT81143.1"/>
    </source>
</evidence>
<reference evidence="9" key="1">
    <citation type="submission" date="2024-06" db="EMBL/GenBank/DDBJ databases">
        <title>Micromonospora sp. strain HUAS YX12 genome sequences.</title>
        <authorList>
            <person name="Mo P."/>
        </authorList>
    </citation>
    <scope>NUCLEOTIDE SEQUENCE</scope>
    <source>
        <strain evidence="9">HUAS YX12</strain>
    </source>
</reference>
<dbReference type="InterPro" id="IPR002403">
    <property type="entry name" value="Cyt_P450_E_grp-IV"/>
</dbReference>
<evidence type="ECO:0000256" key="8">
    <source>
        <dbReference type="PIRSR" id="PIRSR602403-1"/>
    </source>
</evidence>
<evidence type="ECO:0000256" key="3">
    <source>
        <dbReference type="ARBA" id="ARBA00022617"/>
    </source>
</evidence>
<feature type="binding site" description="axial binding residue" evidence="8">
    <location>
        <position position="385"/>
    </location>
    <ligand>
        <name>heme</name>
        <dbReference type="ChEBI" id="CHEBI:30413"/>
    </ligand>
    <ligandPart>
        <name>Fe</name>
        <dbReference type="ChEBI" id="CHEBI:18248"/>
    </ligandPart>
</feature>
<keyword evidence="6 8" id="KW-0408">Iron</keyword>